<evidence type="ECO:0000256" key="5">
    <source>
        <dbReference type="ARBA" id="ARBA00023122"/>
    </source>
</evidence>
<feature type="domain" description="CNNM transmembrane" evidence="11">
    <location>
        <begin position="1"/>
        <end position="198"/>
    </location>
</feature>
<dbReference type="SMART" id="SM01091">
    <property type="entry name" value="CorC_HlyC"/>
    <property type="match status" value="1"/>
</dbReference>
<dbReference type="EMBL" id="BBLT01000004">
    <property type="protein sequence ID" value="GAL85171.1"/>
    <property type="molecule type" value="Genomic_DNA"/>
</dbReference>
<dbReference type="GO" id="GO:0050660">
    <property type="term" value="F:flavin adenine dinucleotide binding"/>
    <property type="evidence" value="ECO:0007669"/>
    <property type="project" value="InterPro"/>
</dbReference>
<keyword evidence="3" id="KW-0677">Repeat</keyword>
<keyword evidence="13" id="KW-1185">Reference proteome</keyword>
<dbReference type="InterPro" id="IPR000644">
    <property type="entry name" value="CBS_dom"/>
</dbReference>
<name>A0A098LDU4_9BACT</name>
<dbReference type="eggNOG" id="COG1253">
    <property type="taxonomic scope" value="Bacteria"/>
</dbReference>
<evidence type="ECO:0000313" key="12">
    <source>
        <dbReference type="EMBL" id="GAL85171.1"/>
    </source>
</evidence>
<keyword evidence="2 8" id="KW-0812">Transmembrane</keyword>
<feature type="transmembrane region" description="Helical" evidence="9">
    <location>
        <begin position="100"/>
        <end position="121"/>
    </location>
</feature>
<organism evidence="12 13">
    <name type="scientific">Sporocytophaga myxococcoides</name>
    <dbReference type="NCBI Taxonomy" id="153721"/>
    <lineage>
        <taxon>Bacteria</taxon>
        <taxon>Pseudomonadati</taxon>
        <taxon>Bacteroidota</taxon>
        <taxon>Cytophagia</taxon>
        <taxon>Cytophagales</taxon>
        <taxon>Cytophagaceae</taxon>
        <taxon>Sporocytophaga</taxon>
    </lineage>
</organism>
<sequence length="427" mass="47666">MVVEIIIILLLIIVNGIFSMSEIALVSSKKYKLESASEKGNKGAKVALDLSENPGKFLSTVQVGITLIGILTGVFGGASISRRLDDYFESAGIFGNYSETAAGLIVVLGITYVTLILGELLPKRIGMNSPEKIASAIAIPMTILAKIAKPLIWLLSASTDLFIKILQLKPQEDHFVTEEEIKAMLEEASDIGEVEKEEREMVERVFFLGDTDVGSLMSSRADVVSLDINEDLEVNKKIMAESIHTHFPVYENEYDNIIGILSLKTFSSSLLKKEEIDLRSMLIEALFVPVQMTAFKLLENMKARNTHFAVAVDEYGSVKGVITTNDLVNVVIGDVYRKEEAEIIKRQDDSYLVDGLISLDEFFRYFEVEKTEEIEKEGFYTLGGLILYIFKRIPSSGEIIDWKNLHFEVLDMDGQRVDKVLVRPLDS</sequence>
<evidence type="ECO:0000259" key="10">
    <source>
        <dbReference type="PROSITE" id="PS51371"/>
    </source>
</evidence>
<dbReference type="PROSITE" id="PS51371">
    <property type="entry name" value="CBS"/>
    <property type="match status" value="2"/>
</dbReference>
<evidence type="ECO:0000256" key="3">
    <source>
        <dbReference type="ARBA" id="ARBA00022737"/>
    </source>
</evidence>
<comment type="subcellular location">
    <subcellularLocation>
        <location evidence="1">Membrane</location>
        <topology evidence="1">Multi-pass membrane protein</topology>
    </subcellularLocation>
</comment>
<dbReference type="CDD" id="cd04590">
    <property type="entry name" value="CBS_pair_CorC_HlyC_assoc"/>
    <property type="match status" value="1"/>
</dbReference>
<evidence type="ECO:0008006" key="14">
    <source>
        <dbReference type="Google" id="ProtNLM"/>
    </source>
</evidence>
<accession>A0A098LDU4</accession>
<dbReference type="OrthoDB" id="9798188at2"/>
<keyword evidence="5 7" id="KW-0129">CBS domain</keyword>
<dbReference type="Gene3D" id="3.10.580.10">
    <property type="entry name" value="CBS-domain"/>
    <property type="match status" value="1"/>
</dbReference>
<keyword evidence="6 8" id="KW-0472">Membrane</keyword>
<dbReference type="PANTHER" id="PTHR22777">
    <property type="entry name" value="HEMOLYSIN-RELATED"/>
    <property type="match status" value="1"/>
</dbReference>
<dbReference type="InterPro" id="IPR002550">
    <property type="entry name" value="CNNM"/>
</dbReference>
<dbReference type="SUPFAM" id="SSF54631">
    <property type="entry name" value="CBS-domain pair"/>
    <property type="match status" value="1"/>
</dbReference>
<dbReference type="RefSeq" id="WP_045463313.1">
    <property type="nucleotide sequence ID" value="NZ_BBLT01000004.1"/>
</dbReference>
<proteinExistence type="predicted"/>
<dbReference type="GO" id="GO:0005886">
    <property type="term" value="C:plasma membrane"/>
    <property type="evidence" value="ECO:0007669"/>
    <property type="project" value="TreeGrafter"/>
</dbReference>
<dbReference type="InterPro" id="IPR036318">
    <property type="entry name" value="FAD-bd_PCMH-like_sf"/>
</dbReference>
<dbReference type="Proteomes" id="UP000030185">
    <property type="component" value="Unassembled WGS sequence"/>
</dbReference>
<evidence type="ECO:0000256" key="2">
    <source>
        <dbReference type="ARBA" id="ARBA00022692"/>
    </source>
</evidence>
<evidence type="ECO:0000259" key="11">
    <source>
        <dbReference type="PROSITE" id="PS51846"/>
    </source>
</evidence>
<evidence type="ECO:0000256" key="1">
    <source>
        <dbReference type="ARBA" id="ARBA00004141"/>
    </source>
</evidence>
<evidence type="ECO:0000256" key="8">
    <source>
        <dbReference type="PROSITE-ProRule" id="PRU01193"/>
    </source>
</evidence>
<evidence type="ECO:0000256" key="9">
    <source>
        <dbReference type="SAM" id="Phobius"/>
    </source>
</evidence>
<dbReference type="STRING" id="153721.MYP_2400"/>
<gene>
    <name evidence="12" type="ORF">MYP_2400</name>
</gene>
<evidence type="ECO:0000313" key="13">
    <source>
        <dbReference type="Proteomes" id="UP000030185"/>
    </source>
</evidence>
<feature type="domain" description="CBS" evidence="10">
    <location>
        <begin position="281"/>
        <end position="340"/>
    </location>
</feature>
<dbReference type="AlphaFoldDB" id="A0A098LDU4"/>
<dbReference type="InterPro" id="IPR044751">
    <property type="entry name" value="Ion_transp-like_CBS"/>
</dbReference>
<evidence type="ECO:0000256" key="4">
    <source>
        <dbReference type="ARBA" id="ARBA00022989"/>
    </source>
</evidence>
<evidence type="ECO:0000256" key="6">
    <source>
        <dbReference type="ARBA" id="ARBA00023136"/>
    </source>
</evidence>
<comment type="caution">
    <text evidence="12">The sequence shown here is derived from an EMBL/GenBank/DDBJ whole genome shotgun (WGS) entry which is preliminary data.</text>
</comment>
<dbReference type="Pfam" id="PF01595">
    <property type="entry name" value="CNNM"/>
    <property type="match status" value="1"/>
</dbReference>
<dbReference type="InterPro" id="IPR046342">
    <property type="entry name" value="CBS_dom_sf"/>
</dbReference>
<dbReference type="PROSITE" id="PS51846">
    <property type="entry name" value="CNNM"/>
    <property type="match status" value="1"/>
</dbReference>
<dbReference type="Gene3D" id="3.30.465.10">
    <property type="match status" value="1"/>
</dbReference>
<keyword evidence="4 8" id="KW-1133">Transmembrane helix</keyword>
<dbReference type="PANTHER" id="PTHR22777:SF17">
    <property type="entry name" value="UPF0053 PROTEIN SLL0260"/>
    <property type="match status" value="1"/>
</dbReference>
<feature type="domain" description="CBS" evidence="10">
    <location>
        <begin position="217"/>
        <end position="278"/>
    </location>
</feature>
<feature type="transmembrane region" description="Helical" evidence="9">
    <location>
        <begin position="57"/>
        <end position="80"/>
    </location>
</feature>
<protein>
    <recommendedName>
        <fullName evidence="14">Hemolysin</fullName>
    </recommendedName>
</protein>
<evidence type="ECO:0000256" key="7">
    <source>
        <dbReference type="PROSITE-ProRule" id="PRU00703"/>
    </source>
</evidence>
<dbReference type="InterPro" id="IPR005170">
    <property type="entry name" value="Transptr-assoc_dom"/>
</dbReference>
<dbReference type="Pfam" id="PF00571">
    <property type="entry name" value="CBS"/>
    <property type="match status" value="2"/>
</dbReference>
<reference evidence="12 13" key="1">
    <citation type="submission" date="2014-09" db="EMBL/GenBank/DDBJ databases">
        <title>Sporocytophaga myxococcoides PG-01 genome sequencing.</title>
        <authorList>
            <person name="Liu L."/>
            <person name="Gao P.J."/>
            <person name="Chen G.J."/>
            <person name="Wang L.S."/>
        </authorList>
    </citation>
    <scope>NUCLEOTIDE SEQUENCE [LARGE SCALE GENOMIC DNA]</scope>
    <source>
        <strain evidence="12 13">PG-01</strain>
    </source>
</reference>
<dbReference type="InterPro" id="IPR016169">
    <property type="entry name" value="FAD-bd_PCMH_sub2"/>
</dbReference>
<dbReference type="SUPFAM" id="SSF56176">
    <property type="entry name" value="FAD-binding/transporter-associated domain-like"/>
    <property type="match status" value="1"/>
</dbReference>
<feature type="transmembrane region" description="Helical" evidence="9">
    <location>
        <begin position="6"/>
        <end position="26"/>
    </location>
</feature>
<dbReference type="Pfam" id="PF03471">
    <property type="entry name" value="CorC_HlyC"/>
    <property type="match status" value="1"/>
</dbReference>